<feature type="compositionally biased region" description="Polar residues" evidence="1">
    <location>
        <begin position="133"/>
        <end position="149"/>
    </location>
</feature>
<feature type="region of interest" description="Disordered" evidence="1">
    <location>
        <begin position="301"/>
        <end position="322"/>
    </location>
</feature>
<accession>A0ABR4KNE9</accession>
<gene>
    <name evidence="2" type="ORF">BJY01DRAFT_57471</name>
</gene>
<evidence type="ECO:0000256" key="1">
    <source>
        <dbReference type="SAM" id="MobiDB-lite"/>
    </source>
</evidence>
<protein>
    <submittedName>
        <fullName evidence="2">Uncharacterized protein</fullName>
    </submittedName>
</protein>
<dbReference type="Proteomes" id="UP001610446">
    <property type="component" value="Unassembled WGS sequence"/>
</dbReference>
<sequence>MAQRALDMLGSIFEPRPENLPTWPEKKIVSNPFVDTVARTSQDQEGPSTNSILQQIKADEALAKKLAMGPWELPAECMINEPRVTSAQVNKRSLQGPQARIDQVHAKELADGGQELPFECISNKTTPQVEMQRASSGITHTQSLRGSFTRTKERAPLPKLATDDHETCMKKIDKQLTEHNAKLQWRNQETREAYECFKKLMIEYRELKAENGILWRYHQEDTAAIEGLHGTLAAFQDSITTWMKHHSSVAKGRQLAAERLLEQSELESMSLDKLSDDVKGFMNGWNDAKVEFNGRIDARKRPGSIRRKPVIATNSTNPRNDV</sequence>
<name>A0ABR4KNE9_9EURO</name>
<feature type="compositionally biased region" description="Polar residues" evidence="1">
    <location>
        <begin position="312"/>
        <end position="322"/>
    </location>
</feature>
<proteinExistence type="predicted"/>
<evidence type="ECO:0000313" key="2">
    <source>
        <dbReference type="EMBL" id="KAL2853796.1"/>
    </source>
</evidence>
<organism evidence="2 3">
    <name type="scientific">Aspergillus pseudoustus</name>
    <dbReference type="NCBI Taxonomy" id="1810923"/>
    <lineage>
        <taxon>Eukaryota</taxon>
        <taxon>Fungi</taxon>
        <taxon>Dikarya</taxon>
        <taxon>Ascomycota</taxon>
        <taxon>Pezizomycotina</taxon>
        <taxon>Eurotiomycetes</taxon>
        <taxon>Eurotiomycetidae</taxon>
        <taxon>Eurotiales</taxon>
        <taxon>Aspergillaceae</taxon>
        <taxon>Aspergillus</taxon>
        <taxon>Aspergillus subgen. Nidulantes</taxon>
    </lineage>
</organism>
<evidence type="ECO:0000313" key="3">
    <source>
        <dbReference type="Proteomes" id="UP001610446"/>
    </source>
</evidence>
<feature type="region of interest" description="Disordered" evidence="1">
    <location>
        <begin position="133"/>
        <end position="154"/>
    </location>
</feature>
<reference evidence="2 3" key="1">
    <citation type="submission" date="2024-07" db="EMBL/GenBank/DDBJ databases">
        <title>Section-level genome sequencing and comparative genomics of Aspergillus sections Usti and Cavernicolus.</title>
        <authorList>
            <consortium name="Lawrence Berkeley National Laboratory"/>
            <person name="Nybo J.L."/>
            <person name="Vesth T.C."/>
            <person name="Theobald S."/>
            <person name="Frisvad J.C."/>
            <person name="Larsen T.O."/>
            <person name="Kjaerboelling I."/>
            <person name="Rothschild-Mancinelli K."/>
            <person name="Lyhne E.K."/>
            <person name="Kogle M.E."/>
            <person name="Barry K."/>
            <person name="Clum A."/>
            <person name="Na H."/>
            <person name="Ledsgaard L."/>
            <person name="Lin J."/>
            <person name="Lipzen A."/>
            <person name="Kuo A."/>
            <person name="Riley R."/>
            <person name="Mondo S."/>
            <person name="Labutti K."/>
            <person name="Haridas S."/>
            <person name="Pangalinan J."/>
            <person name="Salamov A.A."/>
            <person name="Simmons B.A."/>
            <person name="Magnuson J.K."/>
            <person name="Chen J."/>
            <person name="Drula E."/>
            <person name="Henrissat B."/>
            <person name="Wiebenga A."/>
            <person name="Lubbers R.J."/>
            <person name="Gomes A.C."/>
            <person name="Makela M.R."/>
            <person name="Stajich J."/>
            <person name="Grigoriev I.V."/>
            <person name="Mortensen U.H."/>
            <person name="De Vries R.P."/>
            <person name="Baker S.E."/>
            <person name="Andersen M.R."/>
        </authorList>
    </citation>
    <scope>NUCLEOTIDE SEQUENCE [LARGE SCALE GENOMIC DNA]</scope>
    <source>
        <strain evidence="2 3">CBS 123904</strain>
    </source>
</reference>
<comment type="caution">
    <text evidence="2">The sequence shown here is derived from an EMBL/GenBank/DDBJ whole genome shotgun (WGS) entry which is preliminary data.</text>
</comment>
<dbReference type="EMBL" id="JBFXLU010000018">
    <property type="protein sequence ID" value="KAL2853796.1"/>
    <property type="molecule type" value="Genomic_DNA"/>
</dbReference>
<keyword evidence="3" id="KW-1185">Reference proteome</keyword>